<evidence type="ECO:0000256" key="4">
    <source>
        <dbReference type="ARBA" id="ARBA00022989"/>
    </source>
</evidence>
<dbReference type="RefSeq" id="WP_059057908.1">
    <property type="nucleotide sequence ID" value="NZ_CEML01000001.1"/>
</dbReference>
<dbReference type="OrthoDB" id="19094at2157"/>
<evidence type="ECO:0000256" key="6">
    <source>
        <dbReference type="SAM" id="Phobius"/>
    </source>
</evidence>
<dbReference type="KEGG" id="hhb:Hhub_3593"/>
<evidence type="ECO:0000313" key="9">
    <source>
        <dbReference type="EMBL" id="CQH61938.1"/>
    </source>
</evidence>
<feature type="domain" description="Preflagellin peptidase C-terminal" evidence="8">
    <location>
        <begin position="271"/>
        <end position="299"/>
    </location>
</feature>
<gene>
    <name evidence="9" type="primary">pibD</name>
    <name evidence="9" type="ORF">HHUB_3593</name>
</gene>
<protein>
    <submittedName>
        <fullName evidence="9">Prepilin/preflagellin peptidase</fullName>
        <ecNumber evidence="9">3.4.23.52</ecNumber>
    </submittedName>
</protein>
<keyword evidence="9" id="KW-0378">Hydrolase</keyword>
<feature type="domain" description="Prepilin type IV endopeptidase peptidase" evidence="7">
    <location>
        <begin position="12"/>
        <end position="141"/>
    </location>
</feature>
<feature type="transmembrane region" description="Helical" evidence="6">
    <location>
        <begin position="282"/>
        <end position="304"/>
    </location>
</feature>
<keyword evidence="3 6" id="KW-0812">Transmembrane</keyword>
<organism evidence="9 10">
    <name type="scientific">Halobacterium hubeiense</name>
    <dbReference type="NCBI Taxonomy" id="1407499"/>
    <lineage>
        <taxon>Archaea</taxon>
        <taxon>Methanobacteriati</taxon>
        <taxon>Methanobacteriota</taxon>
        <taxon>Stenosarchaea group</taxon>
        <taxon>Halobacteria</taxon>
        <taxon>Halobacteriales</taxon>
        <taxon>Halobacteriaceae</taxon>
        <taxon>Halobacterium</taxon>
    </lineage>
</organism>
<dbReference type="EMBL" id="LN831302">
    <property type="protein sequence ID" value="CQH61938.1"/>
    <property type="molecule type" value="Genomic_DNA"/>
</dbReference>
<dbReference type="GO" id="GO:0004190">
    <property type="term" value="F:aspartic-type endopeptidase activity"/>
    <property type="evidence" value="ECO:0007669"/>
    <property type="project" value="InterPro"/>
</dbReference>
<dbReference type="EC" id="3.4.23.52" evidence="9"/>
<accession>A0A0U5D163</accession>
<evidence type="ECO:0000256" key="1">
    <source>
        <dbReference type="ARBA" id="ARBA00004651"/>
    </source>
</evidence>
<dbReference type="GO" id="GO:0005886">
    <property type="term" value="C:plasma membrane"/>
    <property type="evidence" value="ECO:0007669"/>
    <property type="project" value="UniProtKB-SubCell"/>
</dbReference>
<dbReference type="Pfam" id="PF06847">
    <property type="entry name" value="Arc_PepC_II"/>
    <property type="match status" value="1"/>
</dbReference>
<evidence type="ECO:0000313" key="10">
    <source>
        <dbReference type="Proteomes" id="UP000066737"/>
    </source>
</evidence>
<evidence type="ECO:0000259" key="8">
    <source>
        <dbReference type="Pfam" id="PF06847"/>
    </source>
</evidence>
<dbReference type="Proteomes" id="UP000066737">
    <property type="component" value="Chromosome I"/>
</dbReference>
<dbReference type="GeneID" id="26660187"/>
<dbReference type="PANTHER" id="PTHR36506">
    <property type="entry name" value="PREFLAGELLIN PEPTIDASE"/>
    <property type="match status" value="1"/>
</dbReference>
<reference evidence="10" key="1">
    <citation type="journal article" date="2016" name="Environ. Microbiol.">
        <title>The complete genome of a viable archaeum isolated from 123-million-year-old rock salt.</title>
        <authorList>
            <person name="Jaakkola S.T."/>
            <person name="Pfeiffer F."/>
            <person name="Ravantti J.J."/>
            <person name="Guo Q."/>
            <person name="Liu Y."/>
            <person name="Chen X."/>
            <person name="Ma H."/>
            <person name="Yang C."/>
            <person name="Oksanen H.M."/>
            <person name="Bamford D.H."/>
        </authorList>
    </citation>
    <scope>NUCLEOTIDE SEQUENCE</scope>
    <source>
        <strain evidence="10">JI20-1</strain>
    </source>
</reference>
<dbReference type="Gene3D" id="1.20.120.1220">
    <property type="match status" value="1"/>
</dbReference>
<dbReference type="AlphaFoldDB" id="A0A0U5D163"/>
<keyword evidence="5 6" id="KW-0472">Membrane</keyword>
<dbReference type="InterPro" id="IPR052218">
    <property type="entry name" value="Preflagellin_Peptidase"/>
</dbReference>
<feature type="transmembrane region" description="Helical" evidence="6">
    <location>
        <begin position="121"/>
        <end position="143"/>
    </location>
</feature>
<evidence type="ECO:0000256" key="5">
    <source>
        <dbReference type="ARBA" id="ARBA00023136"/>
    </source>
</evidence>
<keyword evidence="9" id="KW-0282">Flagellum</keyword>
<dbReference type="InterPro" id="IPR009655">
    <property type="entry name" value="Preflagellin_peptidase_C"/>
</dbReference>
<feature type="transmembrane region" description="Helical" evidence="6">
    <location>
        <begin position="63"/>
        <end position="82"/>
    </location>
</feature>
<name>A0A0U5D163_9EURY</name>
<keyword evidence="4 6" id="KW-1133">Transmembrane helix</keyword>
<dbReference type="InterPro" id="IPR000045">
    <property type="entry name" value="Prepilin_IV_endopep_pep"/>
</dbReference>
<dbReference type="STRING" id="1407499.HHUB_3593"/>
<comment type="subcellular location">
    <subcellularLocation>
        <location evidence="1">Cell membrane</location>
        <topology evidence="1">Multi-pass membrane protein</topology>
    </subcellularLocation>
</comment>
<evidence type="ECO:0000259" key="7">
    <source>
        <dbReference type="Pfam" id="PF01478"/>
    </source>
</evidence>
<feature type="transmembrane region" description="Helical" evidence="6">
    <location>
        <begin position="33"/>
        <end position="51"/>
    </location>
</feature>
<evidence type="ECO:0000256" key="2">
    <source>
        <dbReference type="ARBA" id="ARBA00022475"/>
    </source>
</evidence>
<sequence>MDASIPDLLRLLVVPALGWAALRDLRTRRVPNGLWRPLVLLGVVLVVWEGYVAFGTPYVFQRFAIRVAFSILFVVPLAYAFWYIGGFGGADARAFMTLAVLYPTYPSYELLGYSLPVVETALGVFSLTILTNTVILGLAYPLVLGAQNALSREFSVVMFVGRRVPVGELTDTHGSLLETHDGFTRDGLDLDALRMYLRWRGLTLADLRENRELRDPDTLPDDPNDPTGGAVVADGSGDPWGAAAFLDDIEGSAYGTTPADLREGLDLIVDSEDVWVTPGVPFIIPLFVGLLVALTGGDVLFWVMDALGLVPA</sequence>
<evidence type="ECO:0000256" key="3">
    <source>
        <dbReference type="ARBA" id="ARBA00022692"/>
    </source>
</evidence>
<keyword evidence="9" id="KW-0966">Cell projection</keyword>
<proteinExistence type="predicted"/>
<keyword evidence="9" id="KW-0969">Cilium</keyword>
<dbReference type="Pfam" id="PF01478">
    <property type="entry name" value="Peptidase_A24"/>
    <property type="match status" value="1"/>
</dbReference>
<keyword evidence="10" id="KW-1185">Reference proteome</keyword>
<keyword evidence="2" id="KW-1003">Cell membrane</keyword>
<dbReference type="PANTHER" id="PTHR36506:SF1">
    <property type="entry name" value="PREFLAGELLIN PEPTIDASE"/>
    <property type="match status" value="1"/>
</dbReference>